<feature type="domain" description="Fe/B12 periplasmic-binding" evidence="2">
    <location>
        <begin position="32"/>
        <end position="277"/>
    </location>
</feature>
<dbReference type="PROSITE" id="PS50983">
    <property type="entry name" value="FE_B12_PBP"/>
    <property type="match status" value="1"/>
</dbReference>
<dbReference type="NCBIfam" id="NF038402">
    <property type="entry name" value="TroA_like"/>
    <property type="match status" value="1"/>
</dbReference>
<accession>A0A7C4GDM7</accession>
<dbReference type="EMBL" id="DSUT01000087">
    <property type="protein sequence ID" value="HGK28157.1"/>
    <property type="molecule type" value="Genomic_DNA"/>
</dbReference>
<dbReference type="PANTHER" id="PTHR30535:SF34">
    <property type="entry name" value="MOLYBDATE-BINDING PROTEIN MOLA"/>
    <property type="match status" value="1"/>
</dbReference>
<dbReference type="SUPFAM" id="SSF53807">
    <property type="entry name" value="Helical backbone' metal receptor"/>
    <property type="match status" value="1"/>
</dbReference>
<name>A0A7C4GDM7_UNCW3</name>
<keyword evidence="1" id="KW-0732">Signal</keyword>
<dbReference type="PROSITE" id="PS51257">
    <property type="entry name" value="PROKAR_LIPOPROTEIN"/>
    <property type="match status" value="1"/>
</dbReference>
<dbReference type="PANTHER" id="PTHR30535">
    <property type="entry name" value="VITAMIN B12-BINDING PROTEIN"/>
    <property type="match status" value="1"/>
</dbReference>
<dbReference type="InterPro" id="IPR050902">
    <property type="entry name" value="ABC_Transporter_SBP"/>
</dbReference>
<dbReference type="Pfam" id="PF01497">
    <property type="entry name" value="Peripla_BP_2"/>
    <property type="match status" value="1"/>
</dbReference>
<evidence type="ECO:0000313" key="3">
    <source>
        <dbReference type="EMBL" id="HGK28157.1"/>
    </source>
</evidence>
<dbReference type="InterPro" id="IPR002491">
    <property type="entry name" value="ABC_transptr_periplasmic_BD"/>
</dbReference>
<dbReference type="InterPro" id="IPR054828">
    <property type="entry name" value="Vit_B12_bind_prot"/>
</dbReference>
<organism evidence="3">
    <name type="scientific">candidate division WOR-3 bacterium</name>
    <dbReference type="NCBI Taxonomy" id="2052148"/>
    <lineage>
        <taxon>Bacteria</taxon>
        <taxon>Bacteria division WOR-3</taxon>
    </lineage>
</organism>
<protein>
    <recommendedName>
        <fullName evidence="2">Fe/B12 periplasmic-binding domain-containing protein</fullName>
    </recommendedName>
</protein>
<dbReference type="AlphaFoldDB" id="A0A7C4GDM7"/>
<dbReference type="Gene3D" id="3.40.50.1980">
    <property type="entry name" value="Nitrogenase molybdenum iron protein domain"/>
    <property type="match status" value="2"/>
</dbReference>
<evidence type="ECO:0000259" key="2">
    <source>
        <dbReference type="PROSITE" id="PS50983"/>
    </source>
</evidence>
<evidence type="ECO:0000256" key="1">
    <source>
        <dbReference type="ARBA" id="ARBA00022729"/>
    </source>
</evidence>
<proteinExistence type="predicted"/>
<reference evidence="3" key="1">
    <citation type="journal article" date="2020" name="mSystems">
        <title>Genome- and Community-Level Interaction Insights into Carbon Utilization and Element Cycling Functions of Hydrothermarchaeota in Hydrothermal Sediment.</title>
        <authorList>
            <person name="Zhou Z."/>
            <person name="Liu Y."/>
            <person name="Xu W."/>
            <person name="Pan J."/>
            <person name="Luo Z.H."/>
            <person name="Li M."/>
        </authorList>
    </citation>
    <scope>NUCLEOTIDE SEQUENCE [LARGE SCALE GENOMIC DNA]</scope>
    <source>
        <strain evidence="3">SpSt-488</strain>
    </source>
</reference>
<sequence length="277" mass="29593">MSLVRPSVWQLVVSALLAAGCGQSRQAAGGLRVVSLVPSVTEDIFALGAGGSLAGTTNQCDYPEAARRTFKVGDFATPDVERIAALRPDLVFVALPLHAPLVEKLQELGIRTYASQPGNIAEVLAEIESVGVLLGRKGRARAITESLAAQLGLLPSWSDTPGVYIEISAAPMMTVGGRTFVADIVRRAGGRNVFDDAVVDYPVVTPEDVAARNPDVVLVLHPGTSRVEVAQRVGWQRITAVRTGRIHDDIDDDLLMRPGPRAVEGVLELAKRLHDKR</sequence>
<comment type="caution">
    <text evidence="3">The sequence shown here is derived from an EMBL/GenBank/DDBJ whole genome shotgun (WGS) entry which is preliminary data.</text>
</comment>
<dbReference type="GO" id="GO:0071281">
    <property type="term" value="P:cellular response to iron ion"/>
    <property type="evidence" value="ECO:0007669"/>
    <property type="project" value="TreeGrafter"/>
</dbReference>
<gene>
    <name evidence="3" type="ORF">ENS41_04305</name>
</gene>